<keyword evidence="2" id="KW-1185">Reference proteome</keyword>
<dbReference type="AlphaFoldDB" id="A0A5B6WUS1"/>
<evidence type="ECO:0000313" key="1">
    <source>
        <dbReference type="EMBL" id="KAA3484834.1"/>
    </source>
</evidence>
<dbReference type="EMBL" id="SMMG02000002">
    <property type="protein sequence ID" value="KAA3484834.1"/>
    <property type="molecule type" value="Genomic_DNA"/>
</dbReference>
<gene>
    <name evidence="1" type="ORF">EPI10_006892</name>
</gene>
<comment type="caution">
    <text evidence="1">The sequence shown here is derived from an EMBL/GenBank/DDBJ whole genome shotgun (WGS) entry which is preliminary data.</text>
</comment>
<proteinExistence type="predicted"/>
<reference evidence="2" key="1">
    <citation type="journal article" date="2019" name="Plant Biotechnol. J.">
        <title>Genome sequencing of the Australian wild diploid species Gossypium australe highlights disease resistance and delayed gland morphogenesis.</title>
        <authorList>
            <person name="Cai Y."/>
            <person name="Cai X."/>
            <person name="Wang Q."/>
            <person name="Wang P."/>
            <person name="Zhang Y."/>
            <person name="Cai C."/>
            <person name="Xu Y."/>
            <person name="Wang K."/>
            <person name="Zhou Z."/>
            <person name="Wang C."/>
            <person name="Geng S."/>
            <person name="Li B."/>
            <person name="Dong Q."/>
            <person name="Hou Y."/>
            <person name="Wang H."/>
            <person name="Ai P."/>
            <person name="Liu Z."/>
            <person name="Yi F."/>
            <person name="Sun M."/>
            <person name="An G."/>
            <person name="Cheng J."/>
            <person name="Zhang Y."/>
            <person name="Shi Q."/>
            <person name="Xie Y."/>
            <person name="Shi X."/>
            <person name="Chang Y."/>
            <person name="Huang F."/>
            <person name="Chen Y."/>
            <person name="Hong S."/>
            <person name="Mi L."/>
            <person name="Sun Q."/>
            <person name="Zhang L."/>
            <person name="Zhou B."/>
            <person name="Peng R."/>
            <person name="Zhang X."/>
            <person name="Liu F."/>
        </authorList>
    </citation>
    <scope>NUCLEOTIDE SEQUENCE [LARGE SCALE GENOMIC DNA]</scope>
    <source>
        <strain evidence="2">cv. PA1801</strain>
    </source>
</reference>
<evidence type="ECO:0000313" key="2">
    <source>
        <dbReference type="Proteomes" id="UP000325315"/>
    </source>
</evidence>
<accession>A0A5B6WUS1</accession>
<dbReference type="Proteomes" id="UP000325315">
    <property type="component" value="Unassembled WGS sequence"/>
</dbReference>
<protein>
    <submittedName>
        <fullName evidence="1">Retrotransposable element Tf2</fullName>
    </submittedName>
</protein>
<dbReference type="OrthoDB" id="1938712at2759"/>
<organism evidence="1 2">
    <name type="scientific">Gossypium australe</name>
    <dbReference type="NCBI Taxonomy" id="47621"/>
    <lineage>
        <taxon>Eukaryota</taxon>
        <taxon>Viridiplantae</taxon>
        <taxon>Streptophyta</taxon>
        <taxon>Embryophyta</taxon>
        <taxon>Tracheophyta</taxon>
        <taxon>Spermatophyta</taxon>
        <taxon>Magnoliopsida</taxon>
        <taxon>eudicotyledons</taxon>
        <taxon>Gunneridae</taxon>
        <taxon>Pentapetalae</taxon>
        <taxon>rosids</taxon>
        <taxon>malvids</taxon>
        <taxon>Malvales</taxon>
        <taxon>Malvaceae</taxon>
        <taxon>Malvoideae</taxon>
        <taxon>Gossypium</taxon>
    </lineage>
</organism>
<sequence length="98" mass="11657">MCLTYQQVKVEHQLPSGLLQHIRIPQWKWEQVILDWLTKSAHFLPVRTGYSLQKLARLVPILHPDSGKCYTRHLVLDWTSIQHTIHKLMDSRRGLFKF</sequence>
<name>A0A5B6WUS1_9ROSI</name>
<dbReference type="PANTHER" id="PTHR45835">
    <property type="entry name" value="YALI0A06105P"/>
    <property type="match status" value="1"/>
</dbReference>
<dbReference type="PANTHER" id="PTHR45835:SF87">
    <property type="entry name" value="RNA-DIRECTED DNA POLYMERASE"/>
    <property type="match status" value="1"/>
</dbReference>